<dbReference type="GO" id="GO:0012505">
    <property type="term" value="C:endomembrane system"/>
    <property type="evidence" value="ECO:0007669"/>
    <property type="project" value="UniProtKB-SubCell"/>
</dbReference>
<proteinExistence type="predicted"/>
<comment type="subcellular location">
    <subcellularLocation>
        <location evidence="1">Endomembrane system</location>
        <topology evidence="1">Multi-pass membrane protein</topology>
    </subcellularLocation>
</comment>
<protein>
    <submittedName>
        <fullName evidence="8">Putative vacuole fusion, non-autophagic-related protein</fullName>
    </submittedName>
</protein>
<accession>A0A1Y1UK72</accession>
<evidence type="ECO:0000256" key="3">
    <source>
        <dbReference type="ARBA" id="ARBA00022989"/>
    </source>
</evidence>
<evidence type="ECO:0000313" key="9">
    <source>
        <dbReference type="Proteomes" id="UP000193218"/>
    </source>
</evidence>
<dbReference type="STRING" id="4999.A0A1Y1UK72"/>
<keyword evidence="3 6" id="KW-1133">Transmembrane helix</keyword>
<feature type="transmembrane region" description="Helical" evidence="6">
    <location>
        <begin position="136"/>
        <end position="154"/>
    </location>
</feature>
<evidence type="ECO:0000256" key="5">
    <source>
        <dbReference type="SAM" id="MobiDB-lite"/>
    </source>
</evidence>
<keyword evidence="4 6" id="KW-0472">Membrane</keyword>
<dbReference type="GO" id="GO:0033254">
    <property type="term" value="C:vacuolar transporter chaperone complex"/>
    <property type="evidence" value="ECO:0007669"/>
    <property type="project" value="TreeGrafter"/>
</dbReference>
<dbReference type="InterPro" id="IPR051572">
    <property type="entry name" value="VTC_Complex_Subunit"/>
</dbReference>
<dbReference type="PANTHER" id="PTHR46140:SF2">
    <property type="entry name" value="VACUOLAR TRANSPORTER CHAPERONE 3 COMPLEX SUBUNIT 3-RELATED"/>
    <property type="match status" value="1"/>
</dbReference>
<keyword evidence="9" id="KW-1185">Reference proteome</keyword>
<evidence type="ECO:0000259" key="7">
    <source>
        <dbReference type="Pfam" id="PF02656"/>
    </source>
</evidence>
<dbReference type="GO" id="GO:0000329">
    <property type="term" value="C:fungal-type vacuole membrane"/>
    <property type="evidence" value="ECO:0007669"/>
    <property type="project" value="TreeGrafter"/>
</dbReference>
<gene>
    <name evidence="8" type="ORF">BD324DRAFT_620940</name>
</gene>
<reference evidence="8 9" key="1">
    <citation type="submission" date="2017-03" db="EMBL/GenBank/DDBJ databases">
        <title>Widespread Adenine N6-methylation of Active Genes in Fungi.</title>
        <authorList>
            <consortium name="DOE Joint Genome Institute"/>
            <person name="Mondo S.J."/>
            <person name="Dannebaum R.O."/>
            <person name="Kuo R.C."/>
            <person name="Louie K.B."/>
            <person name="Bewick A.J."/>
            <person name="Labutti K."/>
            <person name="Haridas S."/>
            <person name="Kuo A."/>
            <person name="Salamov A."/>
            <person name="Ahrendt S.R."/>
            <person name="Lau R."/>
            <person name="Bowen B.P."/>
            <person name="Lipzen A."/>
            <person name="Sullivan W."/>
            <person name="Andreopoulos W.B."/>
            <person name="Clum A."/>
            <person name="Lindquist E."/>
            <person name="Daum C."/>
            <person name="Northen T.R."/>
            <person name="Ramamoorthy G."/>
            <person name="Schmitz R.J."/>
            <person name="Gryganskyi A."/>
            <person name="Culley D."/>
            <person name="Magnuson J."/>
            <person name="James T.Y."/>
            <person name="O'Malley M.A."/>
            <person name="Stajich J.E."/>
            <person name="Spatafora J.W."/>
            <person name="Visel A."/>
            <person name="Grigoriev I.V."/>
        </authorList>
    </citation>
    <scope>NUCLEOTIDE SEQUENCE [LARGE SCALE GENOMIC DNA]</scope>
    <source>
        <strain evidence="8 9">NRRL Y-17943</strain>
    </source>
</reference>
<dbReference type="Proteomes" id="UP000193218">
    <property type="component" value="Unassembled WGS sequence"/>
</dbReference>
<organism evidence="8 9">
    <name type="scientific">Kockovaella imperatae</name>
    <dbReference type="NCBI Taxonomy" id="4999"/>
    <lineage>
        <taxon>Eukaryota</taxon>
        <taxon>Fungi</taxon>
        <taxon>Dikarya</taxon>
        <taxon>Basidiomycota</taxon>
        <taxon>Agaricomycotina</taxon>
        <taxon>Tremellomycetes</taxon>
        <taxon>Tremellales</taxon>
        <taxon>Cuniculitremaceae</taxon>
        <taxon>Kockovaella</taxon>
    </lineage>
</organism>
<dbReference type="Pfam" id="PF02656">
    <property type="entry name" value="DUF202"/>
    <property type="match status" value="1"/>
</dbReference>
<feature type="transmembrane region" description="Helical" evidence="6">
    <location>
        <begin position="108"/>
        <end position="129"/>
    </location>
</feature>
<comment type="caution">
    <text evidence="8">The sequence shown here is derived from an EMBL/GenBank/DDBJ whole genome shotgun (WGS) entry which is preliminary data.</text>
</comment>
<evidence type="ECO:0000256" key="1">
    <source>
        <dbReference type="ARBA" id="ARBA00004127"/>
    </source>
</evidence>
<dbReference type="EMBL" id="NBSH01000004">
    <property type="protein sequence ID" value="ORX38460.1"/>
    <property type="molecule type" value="Genomic_DNA"/>
</dbReference>
<feature type="region of interest" description="Disordered" evidence="5">
    <location>
        <begin position="1"/>
        <end position="29"/>
    </location>
</feature>
<evidence type="ECO:0000256" key="2">
    <source>
        <dbReference type="ARBA" id="ARBA00022692"/>
    </source>
</evidence>
<dbReference type="AlphaFoldDB" id="A0A1Y1UK72"/>
<name>A0A1Y1UK72_9TREE</name>
<dbReference type="OrthoDB" id="2243669at2759"/>
<evidence type="ECO:0000313" key="8">
    <source>
        <dbReference type="EMBL" id="ORX38460.1"/>
    </source>
</evidence>
<dbReference type="InterPro" id="IPR003807">
    <property type="entry name" value="DUF202"/>
</dbReference>
<dbReference type="GeneID" id="33557150"/>
<evidence type="ECO:0000256" key="4">
    <source>
        <dbReference type="ARBA" id="ARBA00023136"/>
    </source>
</evidence>
<feature type="domain" description="DUF202" evidence="7">
    <location>
        <begin position="99"/>
        <end position="161"/>
    </location>
</feature>
<keyword evidence="2 6" id="KW-0812">Transmembrane</keyword>
<dbReference type="PANTHER" id="PTHR46140">
    <property type="entry name" value="VACUOLAR TRANSPORTER CHAPERONE 1-RELATED"/>
    <property type="match status" value="1"/>
</dbReference>
<feature type="transmembrane region" description="Helical" evidence="6">
    <location>
        <begin position="174"/>
        <end position="194"/>
    </location>
</feature>
<sequence length="221" mass="24280">MPSQQQVQGANDNSQDSTAMPSSSSNQNLYDRFFQPFSAGATKLLPPKGAGMRFKSKRADRIPDDPARPLVNDLHSIDDPAMRLRVPKKIPTPVKVEAKVWFANERTFISYVSTGLLLSSIASGLLLGAKDSMARWFALAYAIISAGILIYGWIIFQRRLTMISARDAGSFDIVWGPLAICVALFFAILINFIVRVQEAKRVSGVSVVSFTQVWSSIPRGA</sequence>
<evidence type="ECO:0000256" key="6">
    <source>
        <dbReference type="SAM" id="Phobius"/>
    </source>
</evidence>
<dbReference type="RefSeq" id="XP_021872382.1">
    <property type="nucleotide sequence ID" value="XM_022015341.1"/>
</dbReference>
<dbReference type="InParanoid" id="A0A1Y1UK72"/>